<dbReference type="SUPFAM" id="SSF53623">
    <property type="entry name" value="MurD-like peptide ligases, catalytic domain"/>
    <property type="match status" value="1"/>
</dbReference>
<dbReference type="PANTHER" id="PTHR43024:SF1">
    <property type="entry name" value="UDP-N-ACETYLMURAMOYL-TRIPEPTIDE--D-ALANYL-D-ALANINE LIGASE"/>
    <property type="match status" value="1"/>
</dbReference>
<dbReference type="InterPro" id="IPR036565">
    <property type="entry name" value="Mur-like_cat_sf"/>
</dbReference>
<dbReference type="Gene3D" id="3.40.1190.10">
    <property type="entry name" value="Mur-like, catalytic domain"/>
    <property type="match status" value="1"/>
</dbReference>
<evidence type="ECO:0000256" key="5">
    <source>
        <dbReference type="ARBA" id="ARBA00022960"/>
    </source>
</evidence>
<keyword evidence="8" id="KW-0961">Cell wall biogenesis/degradation</keyword>
<dbReference type="Gene3D" id="3.40.1390.10">
    <property type="entry name" value="MurE/MurF, N-terminal domain"/>
    <property type="match status" value="1"/>
</dbReference>
<dbReference type="GO" id="GO:0051301">
    <property type="term" value="P:cell division"/>
    <property type="evidence" value="ECO:0007669"/>
    <property type="project" value="UniProtKB-KW"/>
</dbReference>
<dbReference type="InterPro" id="IPR036615">
    <property type="entry name" value="Mur_ligase_C_dom_sf"/>
</dbReference>
<dbReference type="GO" id="GO:0016881">
    <property type="term" value="F:acid-amino acid ligase activity"/>
    <property type="evidence" value="ECO:0007669"/>
    <property type="project" value="InterPro"/>
</dbReference>
<evidence type="ECO:0000259" key="10">
    <source>
        <dbReference type="Pfam" id="PF02875"/>
    </source>
</evidence>
<keyword evidence="2" id="KW-0132">Cell division</keyword>
<evidence type="ECO:0000259" key="11">
    <source>
        <dbReference type="Pfam" id="PF08245"/>
    </source>
</evidence>
<dbReference type="GO" id="GO:0005524">
    <property type="term" value="F:ATP binding"/>
    <property type="evidence" value="ECO:0007669"/>
    <property type="project" value="UniProtKB-KW"/>
</dbReference>
<dbReference type="InterPro" id="IPR000713">
    <property type="entry name" value="Mur_ligase_N"/>
</dbReference>
<reference evidence="12 13" key="1">
    <citation type="journal article" date="2019" name="ISME J.">
        <title>Genome analyses of uncultured TG2/ZB3 bacteria in 'Margulisbacteria' specifically attached to ectosymbiotic spirochetes of protists in the termite gut.</title>
        <authorList>
            <person name="Utami Y.D."/>
            <person name="Kuwahara H."/>
            <person name="Igai K."/>
            <person name="Murakami T."/>
            <person name="Sugaya K."/>
            <person name="Morikawa T."/>
            <person name="Nagura Y."/>
            <person name="Yuki M."/>
            <person name="Deevong P."/>
            <person name="Inoue T."/>
            <person name="Kihara K."/>
            <person name="Lo N."/>
            <person name="Yamada A."/>
            <person name="Ohkuma M."/>
            <person name="Hongoh Y."/>
        </authorList>
    </citation>
    <scope>NUCLEOTIDE SEQUENCE [LARGE SCALE GENOMIC DNA]</scope>
    <source>
        <strain evidence="12">NkOx7-01</strain>
    </source>
</reference>
<dbReference type="Pfam" id="PF08245">
    <property type="entry name" value="Mur_ligase_M"/>
    <property type="match status" value="1"/>
</dbReference>
<gene>
    <name evidence="12" type="ORF">NO1_1589</name>
</gene>
<dbReference type="AlphaFoldDB" id="A0A388TC71"/>
<dbReference type="GO" id="GO:0071555">
    <property type="term" value="P:cell wall organization"/>
    <property type="evidence" value="ECO:0007669"/>
    <property type="project" value="UniProtKB-KW"/>
</dbReference>
<accession>A0A388TC71</accession>
<feature type="domain" description="Mur ligase central" evidence="11">
    <location>
        <begin position="64"/>
        <end position="203"/>
    </location>
</feature>
<evidence type="ECO:0000256" key="7">
    <source>
        <dbReference type="ARBA" id="ARBA00023306"/>
    </source>
</evidence>
<proteinExistence type="predicted"/>
<dbReference type="InterPro" id="IPR013221">
    <property type="entry name" value="Mur_ligase_cen"/>
</dbReference>
<evidence type="ECO:0000256" key="8">
    <source>
        <dbReference type="ARBA" id="ARBA00023316"/>
    </source>
</evidence>
<evidence type="ECO:0008006" key="14">
    <source>
        <dbReference type="Google" id="ProtNLM"/>
    </source>
</evidence>
<evidence type="ECO:0000313" key="13">
    <source>
        <dbReference type="Proteomes" id="UP000269352"/>
    </source>
</evidence>
<feature type="domain" description="Mur ligase N-terminal catalytic" evidence="9">
    <location>
        <begin position="4"/>
        <end position="42"/>
    </location>
</feature>
<keyword evidence="4" id="KW-0067">ATP-binding</keyword>
<dbReference type="InterPro" id="IPR035911">
    <property type="entry name" value="MurE/MurF_N"/>
</dbReference>
<evidence type="ECO:0000256" key="6">
    <source>
        <dbReference type="ARBA" id="ARBA00022984"/>
    </source>
</evidence>
<evidence type="ECO:0000313" key="12">
    <source>
        <dbReference type="EMBL" id="GBR74411.1"/>
    </source>
</evidence>
<organism evidence="12 13">
    <name type="scientific">Termititenax aidoneus</name>
    <dbReference type="NCBI Taxonomy" id="2218524"/>
    <lineage>
        <taxon>Bacteria</taxon>
        <taxon>Bacillati</taxon>
        <taxon>Candidatus Margulisiibacteriota</taxon>
        <taxon>Candidatus Termititenacia</taxon>
        <taxon>Candidatus Termititenacales</taxon>
        <taxon>Candidatus Termititenacaceae</taxon>
        <taxon>Candidatus Termititenax</taxon>
    </lineage>
</organism>
<keyword evidence="7" id="KW-0131">Cell cycle</keyword>
<evidence type="ECO:0000259" key="9">
    <source>
        <dbReference type="Pfam" id="PF01225"/>
    </source>
</evidence>
<evidence type="ECO:0000256" key="2">
    <source>
        <dbReference type="ARBA" id="ARBA00022618"/>
    </source>
</evidence>
<comment type="caution">
    <text evidence="12">The sequence shown here is derived from an EMBL/GenBank/DDBJ whole genome shotgun (WGS) entry which is preliminary data.</text>
</comment>
<dbReference type="InterPro" id="IPR004101">
    <property type="entry name" value="Mur_ligase_C"/>
</dbReference>
<protein>
    <recommendedName>
        <fullName evidence="14">UDP-N-acetylmuramoyl-tripeptide--D-alanyl-D-alanine ligase</fullName>
    </recommendedName>
</protein>
<evidence type="ECO:0000256" key="1">
    <source>
        <dbReference type="ARBA" id="ARBA00022598"/>
    </source>
</evidence>
<feature type="domain" description="Mur ligase C-terminal" evidence="10">
    <location>
        <begin position="237"/>
        <end position="346"/>
    </location>
</feature>
<keyword evidence="5" id="KW-0133">Cell shape</keyword>
<dbReference type="Pfam" id="PF01225">
    <property type="entry name" value="Mur_ligase"/>
    <property type="match status" value="1"/>
</dbReference>
<name>A0A388TC71_TERA1</name>
<dbReference type="Gene3D" id="3.90.190.20">
    <property type="entry name" value="Mur ligase, C-terminal domain"/>
    <property type="match status" value="1"/>
</dbReference>
<sequence>MAYSIDTRTLRPGDIYIPVKGARFDGHDFIDEALRKGASKILDVDLGQFAAEQRLKYAIPVLAVTGSSGKTTTKDLLAAALGQKFNLIKSAENQNNEIGVPLTLLKITQQTELAVVEMAMRGAGQIDYLTKIAKPTHAIITNIGWTHIELLGGRDNIAQAKAEVIQPNMTIFLNENDDYYAYLSKAANERNARVIGYKSAKILDINKAAATAAAKHFGLTDGQIAAGLVRYQPSPQRQKIIEHNGVIIIDDTYNANPDATNFALQVLRETPAARRIAVLGDMLELGGWAEKLHRQIDTSSLDIVYTYGKLSENIPHREHFTDKAVLVKKLKELLRPGDAVLIKGSRGLQMETIIQELGTPGHQQ</sequence>
<dbReference type="SUPFAM" id="SSF63418">
    <property type="entry name" value="MurE/MurF N-terminal domain"/>
    <property type="match status" value="1"/>
</dbReference>
<dbReference type="InterPro" id="IPR051046">
    <property type="entry name" value="MurCDEF_CellWall_CoF430Synth"/>
</dbReference>
<keyword evidence="13" id="KW-1185">Reference proteome</keyword>
<evidence type="ECO:0000256" key="4">
    <source>
        <dbReference type="ARBA" id="ARBA00022840"/>
    </source>
</evidence>
<dbReference type="GO" id="GO:0008360">
    <property type="term" value="P:regulation of cell shape"/>
    <property type="evidence" value="ECO:0007669"/>
    <property type="project" value="UniProtKB-KW"/>
</dbReference>
<dbReference type="GO" id="GO:0009252">
    <property type="term" value="P:peptidoglycan biosynthetic process"/>
    <property type="evidence" value="ECO:0007669"/>
    <property type="project" value="UniProtKB-KW"/>
</dbReference>
<dbReference type="Proteomes" id="UP000269352">
    <property type="component" value="Unassembled WGS sequence"/>
</dbReference>
<dbReference type="Pfam" id="PF02875">
    <property type="entry name" value="Mur_ligase_C"/>
    <property type="match status" value="1"/>
</dbReference>
<evidence type="ECO:0000256" key="3">
    <source>
        <dbReference type="ARBA" id="ARBA00022741"/>
    </source>
</evidence>
<keyword evidence="3" id="KW-0547">Nucleotide-binding</keyword>
<keyword evidence="6" id="KW-0573">Peptidoglycan synthesis</keyword>
<dbReference type="SUPFAM" id="SSF53244">
    <property type="entry name" value="MurD-like peptide ligases, peptide-binding domain"/>
    <property type="match status" value="1"/>
</dbReference>
<dbReference type="EMBL" id="BGZN01000044">
    <property type="protein sequence ID" value="GBR74411.1"/>
    <property type="molecule type" value="Genomic_DNA"/>
</dbReference>
<keyword evidence="1" id="KW-0436">Ligase</keyword>
<dbReference type="PANTHER" id="PTHR43024">
    <property type="entry name" value="UDP-N-ACETYLMURAMOYL-TRIPEPTIDE--D-ALANYL-D-ALANINE LIGASE"/>
    <property type="match status" value="1"/>
</dbReference>